<dbReference type="RefSeq" id="XP_003151032.1">
    <property type="nucleotide sequence ID" value="XM_003150984.1"/>
</dbReference>
<dbReference type="EMBL" id="JH714127">
    <property type="protein sequence ID" value="EFO13037.1"/>
    <property type="molecule type" value="Genomic_DNA"/>
</dbReference>
<proteinExistence type="inferred from homology"/>
<dbReference type="GeneID" id="9952985"/>
<dbReference type="PANTHER" id="PTHR23421">
    <property type="entry name" value="BETA-GALACTOSIDASE RELATED"/>
    <property type="match status" value="1"/>
</dbReference>
<dbReference type="SUPFAM" id="SSF51445">
    <property type="entry name" value="(Trans)glycosidases"/>
    <property type="match status" value="1"/>
</dbReference>
<protein>
    <recommendedName>
        <fullName evidence="2">Glycoside hydrolase 35 catalytic domain-containing protein</fullName>
    </recommendedName>
</protein>
<name>A0A1S0TFK8_LOALO</name>
<evidence type="ECO:0000256" key="1">
    <source>
        <dbReference type="ARBA" id="ARBA00009809"/>
    </source>
</evidence>
<evidence type="ECO:0000259" key="2">
    <source>
        <dbReference type="Pfam" id="PF01301"/>
    </source>
</evidence>
<reference evidence="3" key="1">
    <citation type="submission" date="2012-04" db="EMBL/GenBank/DDBJ databases">
        <title>The Genome Sequence of Loa loa.</title>
        <authorList>
            <consortium name="The Broad Institute Genome Sequencing Platform"/>
            <consortium name="Broad Institute Genome Sequencing Center for Infectious Disease"/>
            <person name="Nutman T.B."/>
            <person name="Fink D.L."/>
            <person name="Russ C."/>
            <person name="Young S."/>
            <person name="Zeng Q."/>
            <person name="Gargeya S."/>
            <person name="Alvarado L."/>
            <person name="Berlin A."/>
            <person name="Chapman S.B."/>
            <person name="Chen Z."/>
            <person name="Freedman E."/>
            <person name="Gellesch M."/>
            <person name="Goldberg J."/>
            <person name="Griggs A."/>
            <person name="Gujja S."/>
            <person name="Heilman E.R."/>
            <person name="Heiman D."/>
            <person name="Howarth C."/>
            <person name="Mehta T."/>
            <person name="Neiman D."/>
            <person name="Pearson M."/>
            <person name="Roberts A."/>
            <person name="Saif S."/>
            <person name="Shea T."/>
            <person name="Shenoy N."/>
            <person name="Sisk P."/>
            <person name="Stolte C."/>
            <person name="Sykes S."/>
            <person name="White J."/>
            <person name="Yandava C."/>
            <person name="Haas B."/>
            <person name="Henn M.R."/>
            <person name="Nusbaum C."/>
            <person name="Birren B."/>
        </authorList>
    </citation>
    <scope>NUCLEOTIDE SEQUENCE [LARGE SCALE GENOMIC DNA]</scope>
</reference>
<dbReference type="CTD" id="9952985"/>
<dbReference type="OrthoDB" id="1657402at2759"/>
<dbReference type="InterPro" id="IPR017853">
    <property type="entry name" value="GH"/>
</dbReference>
<accession>A0A1S0TFK8</accession>
<dbReference type="Pfam" id="PF01301">
    <property type="entry name" value="Glyco_hydro_35"/>
    <property type="match status" value="1"/>
</dbReference>
<comment type="similarity">
    <text evidence="1">Belongs to the glycosyl hydrolase 35 family.</text>
</comment>
<gene>
    <name evidence="3" type="ORF">LOAG_15493</name>
</gene>
<dbReference type="OMA" id="YNGRFVV"/>
<organism evidence="3">
    <name type="scientific">Loa loa</name>
    <name type="common">Eye worm</name>
    <name type="synonym">Filaria loa</name>
    <dbReference type="NCBI Taxonomy" id="7209"/>
    <lineage>
        <taxon>Eukaryota</taxon>
        <taxon>Metazoa</taxon>
        <taxon>Ecdysozoa</taxon>
        <taxon>Nematoda</taxon>
        <taxon>Chromadorea</taxon>
        <taxon>Rhabditida</taxon>
        <taxon>Spirurina</taxon>
        <taxon>Spiruromorpha</taxon>
        <taxon>Filarioidea</taxon>
        <taxon>Onchocercidae</taxon>
        <taxon>Loa</taxon>
    </lineage>
</organism>
<dbReference type="Gene3D" id="3.20.20.80">
    <property type="entry name" value="Glycosidases"/>
    <property type="match status" value="1"/>
</dbReference>
<evidence type="ECO:0000313" key="3">
    <source>
        <dbReference type="EMBL" id="EFO13037.1"/>
    </source>
</evidence>
<dbReference type="InParanoid" id="A0A1S0TFK8"/>
<dbReference type="InterPro" id="IPR001944">
    <property type="entry name" value="Glycoside_Hdrlase_35"/>
</dbReference>
<dbReference type="GO" id="GO:0004553">
    <property type="term" value="F:hydrolase activity, hydrolyzing O-glycosyl compounds"/>
    <property type="evidence" value="ECO:0007669"/>
    <property type="project" value="InterPro"/>
</dbReference>
<sequence length="114" mass="13816">MKRLWFITILEYIFNYQEISSHFTNPSYSSFTIDYQNDTFLLDGKPFRYISGSIHYFRIHPYYWNDRLRRIRAAGLNTIQMYIPWNFHEVYNGRFVVLPVRGDISITLYGCFTC</sequence>
<dbReference type="InterPro" id="IPR031330">
    <property type="entry name" value="Gly_Hdrlase_35_cat"/>
</dbReference>
<dbReference type="KEGG" id="loa:LOAG_15493"/>
<dbReference type="AlphaFoldDB" id="A0A1S0TFK8"/>
<dbReference type="GO" id="GO:0005975">
    <property type="term" value="P:carbohydrate metabolic process"/>
    <property type="evidence" value="ECO:0007669"/>
    <property type="project" value="InterPro"/>
</dbReference>
<dbReference type="PRINTS" id="PR00742">
    <property type="entry name" value="GLHYDRLASE35"/>
</dbReference>
<feature type="domain" description="Glycoside hydrolase 35 catalytic" evidence="2">
    <location>
        <begin position="39"/>
        <end position="95"/>
    </location>
</feature>